<comment type="caution">
    <text evidence="2">The sequence shown here is derived from an EMBL/GenBank/DDBJ whole genome shotgun (WGS) entry which is preliminary data.</text>
</comment>
<keyword evidence="1" id="KW-0472">Membrane</keyword>
<evidence type="ECO:0008006" key="4">
    <source>
        <dbReference type="Google" id="ProtNLM"/>
    </source>
</evidence>
<dbReference type="EMBL" id="JAVLSH010000012">
    <property type="protein sequence ID" value="MDR9762800.1"/>
    <property type="molecule type" value="Genomic_DNA"/>
</dbReference>
<dbReference type="RefSeq" id="WP_310804648.1">
    <property type="nucleotide sequence ID" value="NZ_JAVLSG010000002.1"/>
</dbReference>
<evidence type="ECO:0000256" key="1">
    <source>
        <dbReference type="SAM" id="Phobius"/>
    </source>
</evidence>
<proteinExistence type="predicted"/>
<protein>
    <recommendedName>
        <fullName evidence="4">DUF4190 domain-containing protein</fullName>
    </recommendedName>
</protein>
<evidence type="ECO:0000313" key="3">
    <source>
        <dbReference type="Proteomes" id="UP001269402"/>
    </source>
</evidence>
<sequence length="67" mass="6810">MDGSYWAMLLGTLALASWMGAGLFAVIGTRQEIRRGGASRGSELVSLALAGVGVILAIIMAAGMVLS</sequence>
<dbReference type="Proteomes" id="UP001269402">
    <property type="component" value="Unassembled WGS sequence"/>
</dbReference>
<dbReference type="AlphaFoldDB" id="A0AAW8P6Z4"/>
<keyword evidence="3" id="KW-1185">Reference proteome</keyword>
<name>A0AAW8P6Z4_9HYPH</name>
<reference evidence="3" key="1">
    <citation type="submission" date="2023-07" db="EMBL/GenBank/DDBJ databases">
        <title>Genomic characterization of faba bean (Vicia faba) microsymbionts in Mexican soils.</title>
        <authorList>
            <person name="Rivera Orduna F.N."/>
            <person name="Guevara-Luna J."/>
            <person name="Yan J."/>
            <person name="Arroyo-Herrera I."/>
            <person name="Li Y."/>
            <person name="Vasquez-Murrieta M.S."/>
            <person name="Wang E.T."/>
        </authorList>
    </citation>
    <scope>NUCLEOTIDE SEQUENCE [LARGE SCALE GENOMIC DNA]</scope>
    <source>
        <strain evidence="3">CH6</strain>
    </source>
</reference>
<keyword evidence="1" id="KW-1133">Transmembrane helix</keyword>
<feature type="transmembrane region" description="Helical" evidence="1">
    <location>
        <begin position="47"/>
        <end position="66"/>
    </location>
</feature>
<accession>A0AAW8P6Z4</accession>
<evidence type="ECO:0000313" key="2">
    <source>
        <dbReference type="EMBL" id="MDR9762800.1"/>
    </source>
</evidence>
<keyword evidence="1" id="KW-0812">Transmembrane</keyword>
<gene>
    <name evidence="2" type="ORF">RJJ37_24740</name>
</gene>
<feature type="transmembrane region" description="Helical" evidence="1">
    <location>
        <begin position="6"/>
        <end position="27"/>
    </location>
</feature>
<organism evidence="2 3">
    <name type="scientific">Rhizobium redzepovicii</name>
    <dbReference type="NCBI Taxonomy" id="2867518"/>
    <lineage>
        <taxon>Bacteria</taxon>
        <taxon>Pseudomonadati</taxon>
        <taxon>Pseudomonadota</taxon>
        <taxon>Alphaproteobacteria</taxon>
        <taxon>Hyphomicrobiales</taxon>
        <taxon>Rhizobiaceae</taxon>
        <taxon>Rhizobium/Agrobacterium group</taxon>
        <taxon>Rhizobium</taxon>
    </lineage>
</organism>